<accession>A0A4V3HGE3</accession>
<dbReference type="Pfam" id="PF21307">
    <property type="entry name" value="Glyco_hydro_95_C"/>
    <property type="match status" value="1"/>
</dbReference>
<keyword evidence="1" id="KW-0732">Signal</keyword>
<dbReference type="Proteomes" id="UP000294824">
    <property type="component" value="Unassembled WGS sequence"/>
</dbReference>
<dbReference type="InterPro" id="IPR012341">
    <property type="entry name" value="6hp_glycosidase-like_sf"/>
</dbReference>
<dbReference type="PANTHER" id="PTHR31084">
    <property type="entry name" value="ALPHA-L-FUCOSIDASE 2"/>
    <property type="match status" value="1"/>
</dbReference>
<dbReference type="AlphaFoldDB" id="A0A4V3HGE3"/>
<dbReference type="PANTHER" id="PTHR31084:SF0">
    <property type="entry name" value="ALPHA-L-FUCOSIDASE 2"/>
    <property type="match status" value="1"/>
</dbReference>
<organism evidence="5 6">
    <name type="scientific">Algibacter lectus</name>
    <dbReference type="NCBI Taxonomy" id="221126"/>
    <lineage>
        <taxon>Bacteria</taxon>
        <taxon>Pseudomonadati</taxon>
        <taxon>Bacteroidota</taxon>
        <taxon>Flavobacteriia</taxon>
        <taxon>Flavobacteriales</taxon>
        <taxon>Flavobacteriaceae</taxon>
        <taxon>Algibacter</taxon>
    </lineage>
</organism>
<keyword evidence="6" id="KW-1185">Reference proteome</keyword>
<dbReference type="Pfam" id="PF14498">
    <property type="entry name" value="Glyco_hyd_65N_2"/>
    <property type="match status" value="1"/>
</dbReference>
<dbReference type="EMBL" id="SORL01000010">
    <property type="protein sequence ID" value="TDY60991.1"/>
    <property type="molecule type" value="Genomic_DNA"/>
</dbReference>
<dbReference type="InterPro" id="IPR027414">
    <property type="entry name" value="GH95_N_dom"/>
</dbReference>
<protein>
    <submittedName>
        <fullName evidence="5">Alpha-L-fucosidase 2</fullName>
    </submittedName>
</protein>
<name>A0A4V3HGE3_9FLAO</name>
<feature type="signal peptide" evidence="1">
    <location>
        <begin position="1"/>
        <end position="23"/>
    </location>
</feature>
<dbReference type="GO" id="GO:0004560">
    <property type="term" value="F:alpha-L-fucosidase activity"/>
    <property type="evidence" value="ECO:0007669"/>
    <property type="project" value="InterPro"/>
</dbReference>
<evidence type="ECO:0000256" key="1">
    <source>
        <dbReference type="SAM" id="SignalP"/>
    </source>
</evidence>
<feature type="domain" description="Glycosyl hydrolase family 95 catalytic" evidence="4">
    <location>
        <begin position="282"/>
        <end position="683"/>
    </location>
</feature>
<feature type="chain" id="PRO_5020248409" evidence="1">
    <location>
        <begin position="24"/>
        <end position="767"/>
    </location>
</feature>
<feature type="domain" description="Alpha fucosidase A-like C-terminal" evidence="3">
    <location>
        <begin position="685"/>
        <end position="752"/>
    </location>
</feature>
<dbReference type="RefSeq" id="WP_133968433.1">
    <property type="nucleotide sequence ID" value="NZ_SORL01000010.1"/>
</dbReference>
<proteinExistence type="predicted"/>
<gene>
    <name evidence="5" type="ORF">DFQ06_3000</name>
</gene>
<dbReference type="InterPro" id="IPR008928">
    <property type="entry name" value="6-hairpin_glycosidase_sf"/>
</dbReference>
<reference evidence="5 6" key="1">
    <citation type="submission" date="2019-03" db="EMBL/GenBank/DDBJ databases">
        <title>Genomic Encyclopedia of Type Strains, Phase III (KMG-III): the genomes of soil and plant-associated and newly described type strains.</title>
        <authorList>
            <person name="Whitman W."/>
        </authorList>
    </citation>
    <scope>NUCLEOTIDE SEQUENCE [LARGE SCALE GENOMIC DNA]</scope>
    <source>
        <strain evidence="5 6">CECT 8301</strain>
    </source>
</reference>
<dbReference type="InterPro" id="IPR016518">
    <property type="entry name" value="Alpha-L-fucosidase"/>
</dbReference>
<dbReference type="SUPFAM" id="SSF48208">
    <property type="entry name" value="Six-hairpin glycosidases"/>
    <property type="match status" value="1"/>
</dbReference>
<dbReference type="InterPro" id="IPR054363">
    <property type="entry name" value="GH95_cat"/>
</dbReference>
<comment type="caution">
    <text evidence="5">The sequence shown here is derived from an EMBL/GenBank/DDBJ whole genome shotgun (WGS) entry which is preliminary data.</text>
</comment>
<evidence type="ECO:0000259" key="4">
    <source>
        <dbReference type="Pfam" id="PF22124"/>
    </source>
</evidence>
<evidence type="ECO:0000313" key="6">
    <source>
        <dbReference type="Proteomes" id="UP000294824"/>
    </source>
</evidence>
<dbReference type="GO" id="GO:0005975">
    <property type="term" value="P:carbohydrate metabolic process"/>
    <property type="evidence" value="ECO:0007669"/>
    <property type="project" value="InterPro"/>
</dbReference>
<dbReference type="PIRSF" id="PIRSF007663">
    <property type="entry name" value="UCP007663"/>
    <property type="match status" value="1"/>
</dbReference>
<evidence type="ECO:0000259" key="3">
    <source>
        <dbReference type="Pfam" id="PF21307"/>
    </source>
</evidence>
<feature type="domain" description="Glycosyl hydrolase family 95 N-terminal" evidence="2">
    <location>
        <begin position="29"/>
        <end position="258"/>
    </location>
</feature>
<dbReference type="Gene3D" id="1.50.10.10">
    <property type="match status" value="1"/>
</dbReference>
<dbReference type="InterPro" id="IPR049053">
    <property type="entry name" value="AFCA-like_C"/>
</dbReference>
<dbReference type="Pfam" id="PF22124">
    <property type="entry name" value="Glyco_hydro_95_cat"/>
    <property type="match status" value="1"/>
</dbReference>
<sequence>MKLNKKTIISCVSILLCIATISAQEIHKLSYESPAQKWTEALPIGNGSLGAMVFGGVTEEHIQFNEETLWAGKPHDYAHKGAYKYLDTIRQLLTNGKQVDAQNLAMQEFMSTPLKQKAYQPFGDIYIAFKGHENYKNYTRELNIEEAISKVSYSVDGVDFKREVFSSYPSQVIAINLTSSKSKALHFDLWLDALHEDKTVKTVGNTQTLKVQVKEGALRGVATLNIQTNGTIETVNGKLQISNASKATIYLTAATNYIKYNDVSGNPENITQNTLAHVASENYKKVKKLHLKDYQSLYYRFDIDFGDNGKSANTTDKRIFDFWKTPNDPQLIALYVQYARYLMIASSRPGTKPPTLQGIWNHKLTPPWFSSYTTNINLEMNYWPVEIANLSECHEPLFDFIKDVSETGKNVAKEHYGAKGWNVHHNVDIWRGAAPVNHSNHGLWLSGSAWLCSHIWEHYLFTKDETFLKNNYALMKESALFYTDFLVEDPKTGYLISTPSTSPEIGGLVAGPTMDHQIIRALFKSVVEASSILKTDEAFAEKLTTMIPKIAPNQIGKHGQLQEWLEDKDNPESHHRHVSHLWSVYPGSEINYEDTPELMKAAKQSLEFRGDNGTGWSLAWKVNFWSRFKDGNRAYKLLNVLLSPAEIPERKIRGGSYPNLFDAHPPFQIDGNFGGASGILEMLLQSHLDKIQLLPALPNALADGEVKGIVARGGFELAFSWKNSKLQYVEITSKKGEACVLEYNGNTIEFDTKAGKTYKFDGSLNKK</sequence>
<evidence type="ECO:0000313" key="5">
    <source>
        <dbReference type="EMBL" id="TDY60991.1"/>
    </source>
</evidence>
<evidence type="ECO:0000259" key="2">
    <source>
        <dbReference type="Pfam" id="PF14498"/>
    </source>
</evidence>